<dbReference type="OrthoDB" id="7770344at2"/>
<dbReference type="GO" id="GO:0016874">
    <property type="term" value="F:ligase activity"/>
    <property type="evidence" value="ECO:0007669"/>
    <property type="project" value="UniProtKB-KW"/>
</dbReference>
<organism evidence="2 3">
    <name type="scientific">Afipia massiliensis</name>
    <dbReference type="NCBI Taxonomy" id="211460"/>
    <lineage>
        <taxon>Bacteria</taxon>
        <taxon>Pseudomonadati</taxon>
        <taxon>Pseudomonadota</taxon>
        <taxon>Alphaproteobacteria</taxon>
        <taxon>Hyphomicrobiales</taxon>
        <taxon>Nitrobacteraceae</taxon>
        <taxon>Afipia</taxon>
    </lineage>
</organism>
<gene>
    <name evidence="2" type="ORF">YH63_017030</name>
</gene>
<keyword evidence="2" id="KW-0436">Ligase</keyword>
<dbReference type="STRING" id="211460.YH63_02010"/>
<protein>
    <submittedName>
        <fullName evidence="2">2'-5' RNA ligase</fullName>
    </submittedName>
</protein>
<comment type="caution">
    <text evidence="2">The sequence shown here is derived from an EMBL/GenBank/DDBJ whole genome shotgun (WGS) entry which is preliminary data.</text>
</comment>
<keyword evidence="3" id="KW-1185">Reference proteome</keyword>
<dbReference type="SUPFAM" id="SSF55144">
    <property type="entry name" value="LigT-like"/>
    <property type="match status" value="1"/>
</dbReference>
<dbReference type="GO" id="GO:0008664">
    <property type="term" value="F:RNA 2',3'-cyclic 3'-phosphodiesterase activity"/>
    <property type="evidence" value="ECO:0007669"/>
    <property type="project" value="InterPro"/>
</dbReference>
<name>A0A4U6BUZ9_9BRAD</name>
<dbReference type="EMBL" id="LBIA02000001">
    <property type="protein sequence ID" value="TKT72988.1"/>
    <property type="molecule type" value="Genomic_DNA"/>
</dbReference>
<reference evidence="2" key="1">
    <citation type="submission" date="2019-04" db="EMBL/GenBank/DDBJ databases">
        <title>Whole genome sequencing of cave bacteria.</title>
        <authorList>
            <person name="Gan H.M."/>
            <person name="Barton H."/>
            <person name="Savka M.A."/>
        </authorList>
    </citation>
    <scope>NUCLEOTIDE SEQUENCE [LARGE SCALE GENOMIC DNA]</scope>
    <source>
        <strain evidence="2">LC387</strain>
    </source>
</reference>
<sequence length="193" mass="22094">MSERSHFREFRDPGNNQTLFFALLLGADDRPRLTQFTHERRRKEGLAGTPTPGPRLHLSLHAVGDYRELPDRIVRAGVMAAASVDAPAFSVAFDRTMTFTSTRPTKPFVLCASDGMMALEFLHERLGQALWRVGLGQHVSRRFTPHITLLYDQRSAPERSISPLIFRFDSFVLIHSLVRPRRHVHVARWALRQ</sequence>
<dbReference type="Proteomes" id="UP000034832">
    <property type="component" value="Unassembled WGS sequence"/>
</dbReference>
<evidence type="ECO:0000313" key="2">
    <source>
        <dbReference type="EMBL" id="TKT72988.1"/>
    </source>
</evidence>
<dbReference type="RefSeq" id="WP_046826577.1">
    <property type="nucleotide sequence ID" value="NZ_LBIA02000001.1"/>
</dbReference>
<dbReference type="PANTHER" id="PTHR35561">
    <property type="entry name" value="RNA 2',3'-CYCLIC PHOSPHODIESTERASE"/>
    <property type="match status" value="1"/>
</dbReference>
<dbReference type="GO" id="GO:0004113">
    <property type="term" value="F:2',3'-cyclic-nucleotide 3'-phosphodiesterase activity"/>
    <property type="evidence" value="ECO:0007669"/>
    <property type="project" value="InterPro"/>
</dbReference>
<dbReference type="InterPro" id="IPR004175">
    <property type="entry name" value="RNA_CPDase"/>
</dbReference>
<keyword evidence="1" id="KW-0378">Hydrolase</keyword>
<accession>A0A4U6BUZ9</accession>
<proteinExistence type="predicted"/>
<dbReference type="PANTHER" id="PTHR35561:SF1">
    <property type="entry name" value="RNA 2',3'-CYCLIC PHOSPHODIESTERASE"/>
    <property type="match status" value="1"/>
</dbReference>
<dbReference type="Pfam" id="PF13563">
    <property type="entry name" value="2_5_RNA_ligase2"/>
    <property type="match status" value="1"/>
</dbReference>
<dbReference type="InterPro" id="IPR009097">
    <property type="entry name" value="Cyclic_Pdiesterase"/>
</dbReference>
<evidence type="ECO:0000313" key="3">
    <source>
        <dbReference type="Proteomes" id="UP000034832"/>
    </source>
</evidence>
<dbReference type="Gene3D" id="3.90.1140.10">
    <property type="entry name" value="Cyclic phosphodiesterase"/>
    <property type="match status" value="1"/>
</dbReference>
<evidence type="ECO:0000256" key="1">
    <source>
        <dbReference type="ARBA" id="ARBA00022801"/>
    </source>
</evidence>
<dbReference type="AlphaFoldDB" id="A0A4U6BUZ9"/>